<dbReference type="InterPro" id="IPR029063">
    <property type="entry name" value="SAM-dependent_MTases_sf"/>
</dbReference>
<dbReference type="Proteomes" id="UP000317093">
    <property type="component" value="Chromosome"/>
</dbReference>
<name>A0A518B082_9BACT</name>
<accession>A0A518B082</accession>
<evidence type="ECO:0000313" key="2">
    <source>
        <dbReference type="Proteomes" id="UP000317093"/>
    </source>
</evidence>
<organism evidence="1 2">
    <name type="scientific">Kolteria novifilia</name>
    <dbReference type="NCBI Taxonomy" id="2527975"/>
    <lineage>
        <taxon>Bacteria</taxon>
        <taxon>Pseudomonadati</taxon>
        <taxon>Planctomycetota</taxon>
        <taxon>Planctomycetia</taxon>
        <taxon>Kolteriales</taxon>
        <taxon>Kolteriaceae</taxon>
        <taxon>Kolteria</taxon>
    </lineage>
</organism>
<sequence>MRLLDSAAMLATERRLVAAGASIQREEGVECCNSRQTKFWVHDPDGVLWEIYLLHEDIDHFGAGSEVVSVTPAGETSASKIDKSEVDEPESGSRLFWEHSLGTEIPTRLPFADGSLDEVRLNGTFNTALDEVTITSLLREVYRSLKEGGVVKLHTLVADRPVGGGELSLPGPASVVKATPMQDFLVRALRASQFTAVRFTKFKASPCFVVDEIQLRESMLEARKVLRGTGHEKRLVLYKGPMAEVRDGAGNIFACGEWVTVAAPVAETLRDGPNAEMFVVV</sequence>
<reference evidence="1 2" key="1">
    <citation type="submission" date="2019-02" db="EMBL/GenBank/DDBJ databases">
        <title>Deep-cultivation of Planctomycetes and their phenomic and genomic characterization uncovers novel biology.</title>
        <authorList>
            <person name="Wiegand S."/>
            <person name="Jogler M."/>
            <person name="Boedeker C."/>
            <person name="Pinto D."/>
            <person name="Vollmers J."/>
            <person name="Rivas-Marin E."/>
            <person name="Kohn T."/>
            <person name="Peeters S.H."/>
            <person name="Heuer A."/>
            <person name="Rast P."/>
            <person name="Oberbeckmann S."/>
            <person name="Bunk B."/>
            <person name="Jeske O."/>
            <person name="Meyerdierks A."/>
            <person name="Storesund J.E."/>
            <person name="Kallscheuer N."/>
            <person name="Luecker S."/>
            <person name="Lage O.M."/>
            <person name="Pohl T."/>
            <person name="Merkel B.J."/>
            <person name="Hornburger P."/>
            <person name="Mueller R.-W."/>
            <person name="Bruemmer F."/>
            <person name="Labrenz M."/>
            <person name="Spormann A.M."/>
            <person name="Op den Camp H."/>
            <person name="Overmann J."/>
            <person name="Amann R."/>
            <person name="Jetten M.S.M."/>
            <person name="Mascher T."/>
            <person name="Medema M.H."/>
            <person name="Devos D.P."/>
            <person name="Kaster A.-K."/>
            <person name="Ovreas L."/>
            <person name="Rohde M."/>
            <person name="Galperin M.Y."/>
            <person name="Jogler C."/>
        </authorList>
    </citation>
    <scope>NUCLEOTIDE SEQUENCE [LARGE SCALE GENOMIC DNA]</scope>
    <source>
        <strain evidence="1 2">Pan216</strain>
    </source>
</reference>
<dbReference type="SUPFAM" id="SSF53335">
    <property type="entry name" value="S-adenosyl-L-methionine-dependent methyltransferases"/>
    <property type="match status" value="1"/>
</dbReference>
<proteinExistence type="predicted"/>
<dbReference type="AlphaFoldDB" id="A0A518B082"/>
<keyword evidence="2" id="KW-1185">Reference proteome</keyword>
<dbReference type="InterPro" id="IPR029068">
    <property type="entry name" value="Glyas_Bleomycin-R_OHBP_Dase"/>
</dbReference>
<gene>
    <name evidence="1" type="primary">cadI</name>
    <name evidence="1" type="ORF">Pan216_12270</name>
</gene>
<dbReference type="SUPFAM" id="SSF54593">
    <property type="entry name" value="Glyoxalase/Bleomycin resistance protein/Dihydroxybiphenyl dioxygenase"/>
    <property type="match status" value="1"/>
</dbReference>
<dbReference type="Gene3D" id="3.40.50.150">
    <property type="entry name" value="Vaccinia Virus protein VP39"/>
    <property type="match status" value="1"/>
</dbReference>
<dbReference type="Gene3D" id="3.10.180.10">
    <property type="entry name" value="2,3-Dihydroxybiphenyl 1,2-Dioxygenase, domain 1"/>
    <property type="match status" value="1"/>
</dbReference>
<dbReference type="KEGG" id="knv:Pan216_12270"/>
<dbReference type="EMBL" id="CP036279">
    <property type="protein sequence ID" value="QDU60388.1"/>
    <property type="molecule type" value="Genomic_DNA"/>
</dbReference>
<protein>
    <submittedName>
        <fullName evidence="1">Cadmium-induced protein CadI</fullName>
    </submittedName>
</protein>
<evidence type="ECO:0000313" key="1">
    <source>
        <dbReference type="EMBL" id="QDU60388.1"/>
    </source>
</evidence>